<dbReference type="Proteomes" id="UP000254051">
    <property type="component" value="Unassembled WGS sequence"/>
</dbReference>
<evidence type="ECO:0000256" key="2">
    <source>
        <dbReference type="ARBA" id="ARBA00023125"/>
    </source>
</evidence>
<dbReference type="Pfam" id="PF14527">
    <property type="entry name" value="LAGLIDADG_WhiA"/>
    <property type="match status" value="1"/>
</dbReference>
<dbReference type="RefSeq" id="WP_109714165.1">
    <property type="nucleotide sequence ID" value="NZ_QGDS01000018.1"/>
</dbReference>
<dbReference type="Gene3D" id="3.10.28.10">
    <property type="entry name" value="Homing endonucleases"/>
    <property type="match status" value="1"/>
</dbReference>
<dbReference type="GO" id="GO:0003677">
    <property type="term" value="F:DNA binding"/>
    <property type="evidence" value="ECO:0007669"/>
    <property type="project" value="UniProtKB-UniRule"/>
</dbReference>
<accession>A0A315ZRM1</accession>
<evidence type="ECO:0000313" key="9">
    <source>
        <dbReference type="Proteomes" id="UP000254051"/>
    </source>
</evidence>
<dbReference type="Pfam" id="PF10298">
    <property type="entry name" value="WhiA_N"/>
    <property type="match status" value="1"/>
</dbReference>
<evidence type="ECO:0000313" key="8">
    <source>
        <dbReference type="EMBL" id="SUQ15917.1"/>
    </source>
</evidence>
<dbReference type="InterPro" id="IPR003802">
    <property type="entry name" value="Sporulation_regulator_WhiA"/>
</dbReference>
<comment type="similarity">
    <text evidence="4">Belongs to the WhiA family.</text>
</comment>
<dbReference type="GO" id="GO:0051301">
    <property type="term" value="P:cell division"/>
    <property type="evidence" value="ECO:0007669"/>
    <property type="project" value="UniProtKB-UniRule"/>
</dbReference>
<dbReference type="PANTHER" id="PTHR37307">
    <property type="entry name" value="CELL DIVISION PROTEIN WHIA-RELATED"/>
    <property type="match status" value="1"/>
</dbReference>
<organism evidence="8 9">
    <name type="scientific">Faecalicatena contorta</name>
    <dbReference type="NCBI Taxonomy" id="39482"/>
    <lineage>
        <taxon>Bacteria</taxon>
        <taxon>Bacillati</taxon>
        <taxon>Bacillota</taxon>
        <taxon>Clostridia</taxon>
        <taxon>Lachnospirales</taxon>
        <taxon>Lachnospiraceae</taxon>
        <taxon>Faecalicatena</taxon>
    </lineage>
</organism>
<feature type="domain" description="WhiA LAGLIDADG-like" evidence="7">
    <location>
        <begin position="131"/>
        <end position="222"/>
    </location>
</feature>
<dbReference type="AlphaFoldDB" id="A0A315ZRM1"/>
<dbReference type="EMBL" id="UHJJ01000018">
    <property type="protein sequence ID" value="SUQ15917.1"/>
    <property type="molecule type" value="Genomic_DNA"/>
</dbReference>
<feature type="domain" description="Sporulation transcription regulator WhiA N-terminal" evidence="6">
    <location>
        <begin position="19"/>
        <end position="105"/>
    </location>
</feature>
<proteinExistence type="inferred from homology"/>
<keyword evidence="1 4" id="KW-0132">Cell division</keyword>
<dbReference type="OrthoDB" id="401278at2"/>
<name>A0A315ZRM1_9FIRM</name>
<comment type="function">
    <text evidence="4">Involved in cell division and chromosome segregation.</text>
</comment>
<protein>
    <recommendedName>
        <fullName evidence="4">Probable cell division protein WhiA</fullName>
    </recommendedName>
</protein>
<dbReference type="InterPro" id="IPR023054">
    <property type="entry name" value="Sporulation_regulator_WhiA_C"/>
</dbReference>
<dbReference type="InterPro" id="IPR027434">
    <property type="entry name" value="Homing_endonucl"/>
</dbReference>
<dbReference type="NCBIfam" id="TIGR00647">
    <property type="entry name" value="DNA_bind_WhiA"/>
    <property type="match status" value="1"/>
</dbReference>
<keyword evidence="3 4" id="KW-0131">Cell cycle</keyword>
<evidence type="ECO:0000256" key="3">
    <source>
        <dbReference type="ARBA" id="ARBA00023306"/>
    </source>
</evidence>
<sequence>MSFSGNVKEELSRQWNTARHCQIAELAALISICGSIVIDSYGHYSVKIHSENLAVARKCFTLIGKTFNIEADISIRRNILKQSVSYAVVVKQHDNALRILQAAKLIDEYKAGFEEVHIVNPLVVQQTCCRRSFIRGTFLAAGSMSDPNKSYHFEIVCASEKMAHQIQELICGFSMDAKIVQRKKSYVVYLKEGSQIVDILNIMEAHVSLMELENVRILKEMRNTVNRKVNCETANINKTVSAAVKQVEDITYLRDTIGFERLSGGLEEVALARLSHPDATLKELGELLSPPVGKSGVNHRLRKLSEMAEKARQKQGGLL</sequence>
<evidence type="ECO:0000256" key="1">
    <source>
        <dbReference type="ARBA" id="ARBA00022618"/>
    </source>
</evidence>
<evidence type="ECO:0000259" key="6">
    <source>
        <dbReference type="Pfam" id="PF10298"/>
    </source>
</evidence>
<gene>
    <name evidence="4" type="primary">whiA</name>
    <name evidence="8" type="ORF">SAMN05216529_11827</name>
</gene>
<evidence type="ECO:0000256" key="4">
    <source>
        <dbReference type="HAMAP-Rule" id="MF_01420"/>
    </source>
</evidence>
<reference evidence="9" key="1">
    <citation type="submission" date="2017-07" db="EMBL/GenBank/DDBJ databases">
        <authorList>
            <person name="Varghese N."/>
            <person name="Submissions S."/>
        </authorList>
    </citation>
    <scope>NUCLEOTIDE SEQUENCE [LARGE SCALE GENOMIC DNA]</scope>
    <source>
        <strain evidence="9">NLAE-zl-C134</strain>
    </source>
</reference>
<dbReference type="InterPro" id="IPR039518">
    <property type="entry name" value="WhiA_LAGLIDADG_dom"/>
</dbReference>
<dbReference type="GO" id="GO:0043937">
    <property type="term" value="P:regulation of sporulation"/>
    <property type="evidence" value="ECO:0007669"/>
    <property type="project" value="InterPro"/>
</dbReference>
<dbReference type="Pfam" id="PF02650">
    <property type="entry name" value="HTH_WhiA"/>
    <property type="match status" value="1"/>
</dbReference>
<feature type="domain" description="Sporulation regulator WhiA C-terminal" evidence="5">
    <location>
        <begin position="225"/>
        <end position="308"/>
    </location>
</feature>
<dbReference type="SUPFAM" id="SSF55608">
    <property type="entry name" value="Homing endonucleases"/>
    <property type="match status" value="1"/>
</dbReference>
<keyword evidence="2 4" id="KW-0238">DNA-binding</keyword>
<dbReference type="InterPro" id="IPR018478">
    <property type="entry name" value="Sporu_reg_WhiA_N_dom"/>
</dbReference>
<evidence type="ECO:0000259" key="5">
    <source>
        <dbReference type="Pfam" id="PF02650"/>
    </source>
</evidence>
<dbReference type="HAMAP" id="MF_01420">
    <property type="entry name" value="HTH_type_WhiA"/>
    <property type="match status" value="1"/>
</dbReference>
<dbReference type="PANTHER" id="PTHR37307:SF1">
    <property type="entry name" value="CELL DIVISION PROTEIN WHIA-RELATED"/>
    <property type="match status" value="1"/>
</dbReference>
<evidence type="ECO:0000259" key="7">
    <source>
        <dbReference type="Pfam" id="PF14527"/>
    </source>
</evidence>
<keyword evidence="9" id="KW-1185">Reference proteome</keyword>